<dbReference type="GO" id="GO:2001135">
    <property type="term" value="P:regulation of endocytic recycling"/>
    <property type="evidence" value="ECO:0007669"/>
    <property type="project" value="TreeGrafter"/>
</dbReference>
<keyword evidence="5" id="KW-1185">Reference proteome</keyword>
<dbReference type="PANTHER" id="PTHR45662:SF8">
    <property type="entry name" value="PHOSPHATIDYLINOSITIDE PHOSPHATASE SAC2"/>
    <property type="match status" value="1"/>
</dbReference>
<dbReference type="OrthoDB" id="405996at2759"/>
<dbReference type="Pfam" id="PF12456">
    <property type="entry name" value="hSac2"/>
    <property type="match status" value="1"/>
</dbReference>
<dbReference type="AlphaFoldDB" id="A0A8S1BF33"/>
<sequence>MELFRSELFYIFVRNESSLWWNRLTGAFSVRSAWDLSDIEDIECLGITDGILGKVEHSNVFEPRLMIIKESAPVGTIYFHHTIYKIKSVCFLNMGPNNQEVELSPCTKHGSLNSVTSSNKSLNKKMGARLFENSAFLNKTVGAVKNVSNTIKTTTQQAATQVKQTVKKQRDPKLSERFEKRLADELTKIFDDSDSFFYSRTLDLTNSLQRQYEIEKMLETAEGVGKPVIDITKWWKHVDDRFFWNKHMLKDIIALGSPACDQWILPVIQGYVHLSQIAVEPPDANPLNADPGGNASSCDETFTLGLISRRSRYQAGTRYNRRGIEPEGKVANYVETEQIVSIICTDSIHRASFVQVRGSVPIFWSQPDLKFRPPPRLDKSDEESHSAFKKHFAEELKLYKQVCIVNLVEQQGRERVIWEAYGNHVLQYNSPDIIYATFDFHEYCRGMHYENVSILINAIADVISEMRFCWRDDKGLICTQNGVFRVNCIDCLDRTNVVQTAIAKYVLELQLCRLGLGTPGSGLPPSLRQAFLTMWADNGDVISRQYAGTKALKGDYTRTGERKFTGLMRDGVASANRFFICHFNDAITQCAIDILLGQEVNMATIESFDSLWRDLKTASLILYENMDIDRPKLEMMPSYFGHGMTSELAGAEIAYGLGRYYLSTFKDALRQIAIDVMTGESRTIPEQLIGPDCGRCTSVKLLMYNEVDTAAMAQHVKSLIDDCKKLLVDSEPILGSWGLIDADPNTGDPQETEMDSVLVLTSDAYYVADYDETSDRLLAVQRVSLADVTHIELGPFDANSSLFGVSRKSSSEPVYCIRINYTYNCEAGYYHMFRSTTLRFFNNMAVVINTKDEMIESLHSICESIIVARDVAKLPPISFHDGAKLEKKKSKIHPVHGLSGGARSSLYLDLSRLPTLTRNVSETQLVADIRSVGSKALTNMTEQFSKLNKLSHSLNARARPSLQLKFDQGTSRTKKIFTLGQNKNDNKKKGSLSDGMSSDYSSDDENRTNIFEPTLDNFENTQHYIGKASKTEADNDCDLIENPLYSSKIEPNDESKKQEVFMAEIVTNVDKQTSKTPVNVNKINPFNIDAYKTPEIQVEGDFAKPAPPNSLLLTQKLSHSSNELNFEDTQPESANYHVRSNSQHEITLNIAQSHSESALRQFKNIASPVSSSTKDMVLSPLTKLAKGVQNLGANLDPRKIKGSNATVKHITEQQYEEHRKLQEKWRGCSTRLVAL</sequence>
<name>A0A8S1BF33_ARCPL</name>
<evidence type="ECO:0000259" key="2">
    <source>
        <dbReference type="PROSITE" id="PS50275"/>
    </source>
</evidence>
<gene>
    <name evidence="4" type="ORF">APLA_LOCUS16494</name>
</gene>
<feature type="domain" description="SAC" evidence="2">
    <location>
        <begin position="187"/>
        <end position="548"/>
    </location>
</feature>
<evidence type="ECO:0000256" key="1">
    <source>
        <dbReference type="SAM" id="MobiDB-lite"/>
    </source>
</evidence>
<dbReference type="InterPro" id="IPR022158">
    <property type="entry name" value="Inositol_phosphatase"/>
</dbReference>
<dbReference type="EMBL" id="CADEBC010000598">
    <property type="protein sequence ID" value="CAB3258428.1"/>
    <property type="molecule type" value="Genomic_DNA"/>
</dbReference>
<accession>A0A8S1BF33</accession>
<dbReference type="InterPro" id="IPR034753">
    <property type="entry name" value="hSac2"/>
</dbReference>
<evidence type="ECO:0000313" key="4">
    <source>
        <dbReference type="EMBL" id="CAB3258428.1"/>
    </source>
</evidence>
<dbReference type="PROSITE" id="PS50275">
    <property type="entry name" value="SAC"/>
    <property type="match status" value="1"/>
</dbReference>
<dbReference type="GO" id="GO:0045334">
    <property type="term" value="C:clathrin-coated endocytic vesicle"/>
    <property type="evidence" value="ECO:0007669"/>
    <property type="project" value="TreeGrafter"/>
</dbReference>
<organism evidence="4 5">
    <name type="scientific">Arctia plantaginis</name>
    <name type="common">Wood tiger moth</name>
    <name type="synonym">Phalaena plantaginis</name>
    <dbReference type="NCBI Taxonomy" id="874455"/>
    <lineage>
        <taxon>Eukaryota</taxon>
        <taxon>Metazoa</taxon>
        <taxon>Ecdysozoa</taxon>
        <taxon>Arthropoda</taxon>
        <taxon>Hexapoda</taxon>
        <taxon>Insecta</taxon>
        <taxon>Pterygota</taxon>
        <taxon>Neoptera</taxon>
        <taxon>Endopterygota</taxon>
        <taxon>Lepidoptera</taxon>
        <taxon>Glossata</taxon>
        <taxon>Ditrysia</taxon>
        <taxon>Noctuoidea</taxon>
        <taxon>Erebidae</taxon>
        <taxon>Arctiinae</taxon>
        <taxon>Arctia</taxon>
    </lineage>
</organism>
<dbReference type="GO" id="GO:0005769">
    <property type="term" value="C:early endosome"/>
    <property type="evidence" value="ECO:0007669"/>
    <property type="project" value="TreeGrafter"/>
</dbReference>
<feature type="domain" description="HSac2" evidence="3">
    <location>
        <begin position="709"/>
        <end position="866"/>
    </location>
</feature>
<feature type="region of interest" description="Disordered" evidence="1">
    <location>
        <begin position="975"/>
        <end position="1010"/>
    </location>
</feature>
<dbReference type="InterPro" id="IPR002013">
    <property type="entry name" value="SAC_dom"/>
</dbReference>
<dbReference type="PANTHER" id="PTHR45662">
    <property type="entry name" value="PHOSPHATIDYLINOSITIDE PHOSPHATASE SAC1"/>
    <property type="match status" value="1"/>
</dbReference>
<evidence type="ECO:0000259" key="3">
    <source>
        <dbReference type="PROSITE" id="PS51791"/>
    </source>
</evidence>
<comment type="caution">
    <text evidence="4">The sequence shown here is derived from an EMBL/GenBank/DDBJ whole genome shotgun (WGS) entry which is preliminary data.</text>
</comment>
<dbReference type="Proteomes" id="UP000494106">
    <property type="component" value="Unassembled WGS sequence"/>
</dbReference>
<protein>
    <recommendedName>
        <fullName evidence="6">Phosphatidylinositide phosphatase SAC2</fullName>
    </recommendedName>
</protein>
<dbReference type="GO" id="GO:0046856">
    <property type="term" value="P:phosphatidylinositol dephosphorylation"/>
    <property type="evidence" value="ECO:0007669"/>
    <property type="project" value="TreeGrafter"/>
</dbReference>
<reference evidence="4 5" key="1">
    <citation type="submission" date="2020-04" db="EMBL/GenBank/DDBJ databases">
        <authorList>
            <person name="Wallbank WR R."/>
            <person name="Pardo Diaz C."/>
            <person name="Kozak K."/>
            <person name="Martin S."/>
            <person name="Jiggins C."/>
            <person name="Moest M."/>
            <person name="Warren A I."/>
            <person name="Byers J.R.P. K."/>
            <person name="Montejo-Kovacevich G."/>
            <person name="Yen C E."/>
        </authorList>
    </citation>
    <scope>NUCLEOTIDE SEQUENCE [LARGE SCALE GENOMIC DNA]</scope>
</reference>
<dbReference type="Pfam" id="PF02383">
    <property type="entry name" value="Syja_N"/>
    <property type="match status" value="1"/>
</dbReference>
<evidence type="ECO:0008006" key="6">
    <source>
        <dbReference type="Google" id="ProtNLM"/>
    </source>
</evidence>
<proteinExistence type="predicted"/>
<dbReference type="PROSITE" id="PS51791">
    <property type="entry name" value="HSAC2"/>
    <property type="match status" value="1"/>
</dbReference>
<evidence type="ECO:0000313" key="5">
    <source>
        <dbReference type="Proteomes" id="UP000494106"/>
    </source>
</evidence>
<dbReference type="GO" id="GO:0043812">
    <property type="term" value="F:phosphatidylinositol-4-phosphate phosphatase activity"/>
    <property type="evidence" value="ECO:0007669"/>
    <property type="project" value="TreeGrafter"/>
</dbReference>